<evidence type="ECO:0000313" key="1">
    <source>
        <dbReference type="EMBL" id="MYN09203.1"/>
    </source>
</evidence>
<dbReference type="EMBL" id="WWCU01000021">
    <property type="protein sequence ID" value="MYN09203.1"/>
    <property type="molecule type" value="Genomic_DNA"/>
</dbReference>
<organism evidence="1 2">
    <name type="scientific">Pseudoduganella aquatica</name>
    <dbReference type="NCBI Taxonomy" id="2660641"/>
    <lineage>
        <taxon>Bacteria</taxon>
        <taxon>Pseudomonadati</taxon>
        <taxon>Pseudomonadota</taxon>
        <taxon>Betaproteobacteria</taxon>
        <taxon>Burkholderiales</taxon>
        <taxon>Oxalobacteraceae</taxon>
        <taxon>Telluria group</taxon>
        <taxon>Pseudoduganella</taxon>
    </lineage>
</organism>
<reference evidence="1 2" key="1">
    <citation type="submission" date="2019-12" db="EMBL/GenBank/DDBJ databases">
        <title>Novel species isolated from a subtropical stream in China.</title>
        <authorList>
            <person name="Lu H."/>
        </authorList>
    </citation>
    <scope>NUCLEOTIDE SEQUENCE [LARGE SCALE GENOMIC DNA]</scope>
    <source>
        <strain evidence="1 2">FT127W</strain>
    </source>
</reference>
<keyword evidence="2" id="KW-1185">Reference proteome</keyword>
<accession>A0A7X4HEB3</accession>
<dbReference type="RefSeq" id="WP_161073515.1">
    <property type="nucleotide sequence ID" value="NZ_WWCU01000021.1"/>
</dbReference>
<dbReference type="Proteomes" id="UP000450676">
    <property type="component" value="Unassembled WGS sequence"/>
</dbReference>
<sequence length="345" mass="39922">MLDVFADSFNLSDEGIFKEIQRGYSDLVACLAAKGIRYQELKSALIPDAKKLERAYMFDWNACSSSWYGNEVHNRLLPLLPRDSSRSVLVGDWLGRYSFVEILQDSKNDPGEHVFVHAAVPETVYFVYLNNLSESAAQKIDTELRKYHAYIGFLDLTYMSLVKAMLAHMLMKIYIQHKSIIIQHHEDDTLPEEDENLLGYNFKKHGYQERSVPQTLYQWFLSYKIECPVIPIHSSDNWFSLNALTPNPVALQDLELILDRAKHQYLLNEKEGSMKRSGMLQMTADEIAAQIKAKLDNNYLYNLAWTDQDSTLKFNIMLEKPGVAKYLVALKYVPHHRELRVLTIF</sequence>
<proteinExistence type="predicted"/>
<evidence type="ECO:0000313" key="2">
    <source>
        <dbReference type="Proteomes" id="UP000450676"/>
    </source>
</evidence>
<dbReference type="AlphaFoldDB" id="A0A7X4HEB3"/>
<protein>
    <submittedName>
        <fullName evidence="1">Uncharacterized protein</fullName>
    </submittedName>
</protein>
<comment type="caution">
    <text evidence="1">The sequence shown here is derived from an EMBL/GenBank/DDBJ whole genome shotgun (WGS) entry which is preliminary data.</text>
</comment>
<name>A0A7X4HEB3_9BURK</name>
<gene>
    <name evidence="1" type="ORF">GTP77_17915</name>
</gene>